<dbReference type="EC" id="3.4.-.-" evidence="8"/>
<evidence type="ECO:0000256" key="3">
    <source>
        <dbReference type="ARBA" id="ARBA00022763"/>
    </source>
</evidence>
<keyword evidence="6" id="KW-0238">DNA-binding</keyword>
<proteinExistence type="inferred from homology"/>
<evidence type="ECO:0000256" key="5">
    <source>
        <dbReference type="ARBA" id="ARBA00023124"/>
    </source>
</evidence>
<keyword evidence="2 8" id="KW-0645">Protease</keyword>
<keyword evidence="7" id="KW-0456">Lyase</keyword>
<dbReference type="PANTHER" id="PTHR13604">
    <property type="entry name" value="DC12-RELATED"/>
    <property type="match status" value="1"/>
</dbReference>
<dbReference type="EMBL" id="CP032551">
    <property type="protein sequence ID" value="QGT96055.1"/>
    <property type="molecule type" value="Genomic_DNA"/>
</dbReference>
<reference evidence="9 10" key="1">
    <citation type="submission" date="2018-09" db="EMBL/GenBank/DDBJ databases">
        <title>Whole genome sequencing of Idiomarina andamanensis W-5T (LMG 29773T= JCM 31645T).</title>
        <authorList>
            <person name="Das S.K."/>
        </authorList>
    </citation>
    <scope>NUCLEOTIDE SEQUENCE [LARGE SCALE GENOMIC DNA]</scope>
    <source>
        <strain evidence="9 10">W-5T</strain>
    </source>
</reference>
<dbReference type="GO" id="GO:0003697">
    <property type="term" value="F:single-stranded DNA binding"/>
    <property type="evidence" value="ECO:0007669"/>
    <property type="project" value="InterPro"/>
</dbReference>
<dbReference type="InterPro" id="IPR003738">
    <property type="entry name" value="SRAP"/>
</dbReference>
<evidence type="ECO:0000256" key="6">
    <source>
        <dbReference type="ARBA" id="ARBA00023125"/>
    </source>
</evidence>
<keyword evidence="5" id="KW-0190">Covalent protein-DNA linkage</keyword>
<evidence type="ECO:0000256" key="4">
    <source>
        <dbReference type="ARBA" id="ARBA00022801"/>
    </source>
</evidence>
<organism evidence="9 10">
    <name type="scientific">Pseudidiomarina andamanensis</name>
    <dbReference type="NCBI Taxonomy" id="1940690"/>
    <lineage>
        <taxon>Bacteria</taxon>
        <taxon>Pseudomonadati</taxon>
        <taxon>Pseudomonadota</taxon>
        <taxon>Gammaproteobacteria</taxon>
        <taxon>Alteromonadales</taxon>
        <taxon>Idiomarinaceae</taxon>
        <taxon>Pseudidiomarina</taxon>
    </lineage>
</organism>
<dbReference type="SUPFAM" id="SSF143081">
    <property type="entry name" value="BB1717-like"/>
    <property type="match status" value="1"/>
</dbReference>
<dbReference type="PANTHER" id="PTHR13604:SF0">
    <property type="entry name" value="ABASIC SITE PROCESSING PROTEIN HMCES"/>
    <property type="match status" value="1"/>
</dbReference>
<dbReference type="GO" id="GO:0016829">
    <property type="term" value="F:lyase activity"/>
    <property type="evidence" value="ECO:0007669"/>
    <property type="project" value="UniProtKB-KW"/>
</dbReference>
<evidence type="ECO:0000256" key="8">
    <source>
        <dbReference type="RuleBase" id="RU364100"/>
    </source>
</evidence>
<dbReference type="GO" id="GO:0008233">
    <property type="term" value="F:peptidase activity"/>
    <property type="evidence" value="ECO:0007669"/>
    <property type="project" value="UniProtKB-KW"/>
</dbReference>
<dbReference type="GO" id="GO:0006508">
    <property type="term" value="P:proteolysis"/>
    <property type="evidence" value="ECO:0007669"/>
    <property type="project" value="UniProtKB-KW"/>
</dbReference>
<accession>A0AA92EVL8</accession>
<evidence type="ECO:0000256" key="1">
    <source>
        <dbReference type="ARBA" id="ARBA00008136"/>
    </source>
</evidence>
<dbReference type="Proteomes" id="UP000427820">
    <property type="component" value="Chromosome"/>
</dbReference>
<dbReference type="KEGG" id="panm:D3795_07725"/>
<dbReference type="AlphaFoldDB" id="A0AA92EVL8"/>
<dbReference type="InterPro" id="IPR036590">
    <property type="entry name" value="SRAP-like"/>
</dbReference>
<evidence type="ECO:0000313" key="9">
    <source>
        <dbReference type="EMBL" id="QGT96055.1"/>
    </source>
</evidence>
<protein>
    <recommendedName>
        <fullName evidence="8">Abasic site processing protein</fullName>
        <ecNumber evidence="8">3.4.-.-</ecNumber>
    </recommendedName>
</protein>
<name>A0AA92EVL8_9GAMM</name>
<gene>
    <name evidence="9" type="ORF">D3795_07725</name>
</gene>
<evidence type="ECO:0000256" key="7">
    <source>
        <dbReference type="ARBA" id="ARBA00023239"/>
    </source>
</evidence>
<dbReference type="RefSeq" id="WP_156267618.1">
    <property type="nucleotide sequence ID" value="NZ_CP032551.1"/>
</dbReference>
<comment type="similarity">
    <text evidence="1 8">Belongs to the SOS response-associated peptidase family.</text>
</comment>
<dbReference type="Gene3D" id="3.90.1680.10">
    <property type="entry name" value="SOS response associated peptidase-like"/>
    <property type="match status" value="1"/>
</dbReference>
<dbReference type="GO" id="GO:0106300">
    <property type="term" value="P:protein-DNA covalent cross-linking repair"/>
    <property type="evidence" value="ECO:0007669"/>
    <property type="project" value="InterPro"/>
</dbReference>
<evidence type="ECO:0000313" key="10">
    <source>
        <dbReference type="Proteomes" id="UP000427820"/>
    </source>
</evidence>
<keyword evidence="10" id="KW-1185">Reference proteome</keyword>
<keyword evidence="3" id="KW-0227">DNA damage</keyword>
<keyword evidence="4 8" id="KW-0378">Hydrolase</keyword>
<evidence type="ECO:0000256" key="2">
    <source>
        <dbReference type="ARBA" id="ARBA00022670"/>
    </source>
</evidence>
<sequence length="194" mass="22177">MCGRLNVVTDPLCQLVTEQLGLKFHAPTNQDLRPTQQVEVITTTQRHDLLHQLSMEWGIQPSWANRILINAQAETVATKRTFQLAFKQHRCVVPCSGWYEWQQQEGQTRKTKYLFSEANGQPLYMAGIYFPHVDSRAQLVTLTTAPTEQCAAYHHRMPLLIRPNEVEFWLNSQVEALTPLLVAPDDIALNVVAR</sequence>
<dbReference type="Pfam" id="PF02586">
    <property type="entry name" value="SRAP"/>
    <property type="match status" value="1"/>
</dbReference>